<reference evidence="5 6" key="1">
    <citation type="submission" date="2013-03" db="EMBL/GenBank/DDBJ databases">
        <title>The Genome Sequence of Cladophialophora psammophila CBS 110553.</title>
        <authorList>
            <consortium name="The Broad Institute Genomics Platform"/>
            <person name="Cuomo C."/>
            <person name="de Hoog S."/>
            <person name="Gorbushina A."/>
            <person name="Walker B."/>
            <person name="Young S.K."/>
            <person name="Zeng Q."/>
            <person name="Gargeya S."/>
            <person name="Fitzgerald M."/>
            <person name="Haas B."/>
            <person name="Abouelleil A."/>
            <person name="Allen A.W."/>
            <person name="Alvarado L."/>
            <person name="Arachchi H.M."/>
            <person name="Berlin A.M."/>
            <person name="Chapman S.B."/>
            <person name="Gainer-Dewar J."/>
            <person name="Goldberg J."/>
            <person name="Griggs A."/>
            <person name="Gujja S."/>
            <person name="Hansen M."/>
            <person name="Howarth C."/>
            <person name="Imamovic A."/>
            <person name="Ireland A."/>
            <person name="Larimer J."/>
            <person name="McCowan C."/>
            <person name="Murphy C."/>
            <person name="Pearson M."/>
            <person name="Poon T.W."/>
            <person name="Priest M."/>
            <person name="Roberts A."/>
            <person name="Saif S."/>
            <person name="Shea T."/>
            <person name="Sisk P."/>
            <person name="Sykes S."/>
            <person name="Wortman J."/>
            <person name="Nusbaum C."/>
            <person name="Birren B."/>
        </authorList>
    </citation>
    <scope>NUCLEOTIDE SEQUENCE [LARGE SCALE GENOMIC DNA]</scope>
    <source>
        <strain evidence="5 6">CBS 110553</strain>
    </source>
</reference>
<keyword evidence="6" id="KW-1185">Reference proteome</keyword>
<dbReference type="RefSeq" id="XP_007745077.1">
    <property type="nucleotide sequence ID" value="XM_007746887.1"/>
</dbReference>
<dbReference type="GO" id="GO:0018773">
    <property type="term" value="F:acetylpyruvate hydrolase activity"/>
    <property type="evidence" value="ECO:0007669"/>
    <property type="project" value="TreeGrafter"/>
</dbReference>
<gene>
    <name evidence="5" type="ORF">A1O5_06293</name>
</gene>
<dbReference type="EMBL" id="AMGX01000009">
    <property type="protein sequence ID" value="EXJ70225.1"/>
    <property type="molecule type" value="Genomic_DNA"/>
</dbReference>
<dbReference type="Pfam" id="PF01557">
    <property type="entry name" value="FAA_hydrolase"/>
    <property type="match status" value="1"/>
</dbReference>
<dbReference type="STRING" id="1182543.W9WYR8"/>
<dbReference type="GeneID" id="19191004"/>
<dbReference type="GO" id="GO:0050163">
    <property type="term" value="F:oxaloacetate tautomerase activity"/>
    <property type="evidence" value="ECO:0007669"/>
    <property type="project" value="UniProtKB-ARBA"/>
</dbReference>
<dbReference type="InterPro" id="IPR011234">
    <property type="entry name" value="Fumarylacetoacetase-like_C"/>
</dbReference>
<name>W9WYR8_9EURO</name>
<keyword evidence="2" id="KW-0479">Metal-binding</keyword>
<evidence type="ECO:0000259" key="3">
    <source>
        <dbReference type="Pfam" id="PF00561"/>
    </source>
</evidence>
<dbReference type="PANTHER" id="PTHR11820">
    <property type="entry name" value="ACYLPYRUVASE"/>
    <property type="match status" value="1"/>
</dbReference>
<dbReference type="Proteomes" id="UP000019471">
    <property type="component" value="Unassembled WGS sequence"/>
</dbReference>
<protein>
    <recommendedName>
        <fullName evidence="7">Fumarylacetoacetase-like C-terminal domain-containing protein</fullName>
    </recommendedName>
</protein>
<dbReference type="HOGENOM" id="CLU_436837_0_0_1"/>
<dbReference type="eggNOG" id="KOG1535">
    <property type="taxonomic scope" value="Eukaryota"/>
</dbReference>
<accession>W9WYR8</accession>
<dbReference type="Gene3D" id="3.40.50.1820">
    <property type="entry name" value="alpha/beta hydrolase"/>
    <property type="match status" value="1"/>
</dbReference>
<dbReference type="OrthoDB" id="194468at2759"/>
<evidence type="ECO:0000313" key="6">
    <source>
        <dbReference type="Proteomes" id="UP000019471"/>
    </source>
</evidence>
<feature type="domain" description="AB hydrolase-1" evidence="3">
    <location>
        <begin position="353"/>
        <end position="586"/>
    </location>
</feature>
<evidence type="ECO:0000259" key="4">
    <source>
        <dbReference type="Pfam" id="PF01557"/>
    </source>
</evidence>
<evidence type="ECO:0000256" key="1">
    <source>
        <dbReference type="ARBA" id="ARBA00010211"/>
    </source>
</evidence>
<dbReference type="InterPro" id="IPR029058">
    <property type="entry name" value="AB_hydrolase_fold"/>
</dbReference>
<dbReference type="AlphaFoldDB" id="W9WYR8"/>
<dbReference type="GO" id="GO:0046872">
    <property type="term" value="F:metal ion binding"/>
    <property type="evidence" value="ECO:0007669"/>
    <property type="project" value="UniProtKB-KW"/>
</dbReference>
<dbReference type="GO" id="GO:0006107">
    <property type="term" value="P:oxaloacetate metabolic process"/>
    <property type="evidence" value="ECO:0007669"/>
    <property type="project" value="UniProtKB-ARBA"/>
</dbReference>
<sequence>MSSSFTSGVAHAGKSLTNYASYVPEGSRQPRIGHLDLESNTITPLSYLSGTPIRSLYEVIEAGEGAFVQAGEPFPRSKARLLPPIYGRDILAVGKNYAAHAKEFNASGYDSSDKVDMPTHPVIFTKRWTSAIADGDEIYPHPGFTESVDYEGEIGVIVGKSGFRINTKDALDHVWGFTIINDVTARERQRDHKQFYIGKSPDTFAPIGPIAVPKEHLPKELTVTTTVNGEKRQEGTTNDLIFSIPTLVETLSAAQTLQPGDVLATGTPAGVGFRFDPKVWLHPGDVVKISVTGLGTLTNRIASPESRNTILNHIVSSAVPVANDRTIEGRGLTSVGSKHLFYQRKGGDGAGRPIFFIHGLGGTSDYFGPVMTRLGNSWTYHLSDLEGHGLSPTSATSKLSIASFASDAYQLCSQAGINAESGLTVVAHSMGCLVAMKLALDHPDLVKTLILQGPGPSPLPEAASKATYARAALAREKGMLGVVDAVVGAGTSDYSKAHNPLAIAAARISLLGQDPEGYAKACIALADSVTDTLDIAALKARVLIITGDEDKVSPPEMCKKMKEKIPNCEGVVVLSHVAHWHLFEAPESVCSAVSDFLGKQ</sequence>
<dbReference type="SUPFAM" id="SSF53474">
    <property type="entry name" value="alpha/beta-Hydrolases"/>
    <property type="match status" value="1"/>
</dbReference>
<dbReference type="Gene3D" id="3.90.850.10">
    <property type="entry name" value="Fumarylacetoacetase-like, C-terminal domain"/>
    <property type="match status" value="1"/>
</dbReference>
<dbReference type="FunFam" id="3.90.850.10:FF:000002">
    <property type="entry name" value="2-hydroxyhepta-2,4-diene-1,7-dioate isomerase"/>
    <property type="match status" value="1"/>
</dbReference>
<comment type="similarity">
    <text evidence="1">Belongs to the FAH family.</text>
</comment>
<dbReference type="Pfam" id="PF00561">
    <property type="entry name" value="Abhydrolase_1"/>
    <property type="match status" value="1"/>
</dbReference>
<dbReference type="PANTHER" id="PTHR11820:SF7">
    <property type="entry name" value="ACYLPYRUVASE FAHD1, MITOCHONDRIAL"/>
    <property type="match status" value="1"/>
</dbReference>
<evidence type="ECO:0008006" key="7">
    <source>
        <dbReference type="Google" id="ProtNLM"/>
    </source>
</evidence>
<comment type="caution">
    <text evidence="5">The sequence shown here is derived from an EMBL/GenBank/DDBJ whole genome shotgun (WGS) entry which is preliminary data.</text>
</comment>
<evidence type="ECO:0000313" key="5">
    <source>
        <dbReference type="EMBL" id="EXJ70225.1"/>
    </source>
</evidence>
<organism evidence="5 6">
    <name type="scientific">Cladophialophora psammophila CBS 110553</name>
    <dbReference type="NCBI Taxonomy" id="1182543"/>
    <lineage>
        <taxon>Eukaryota</taxon>
        <taxon>Fungi</taxon>
        <taxon>Dikarya</taxon>
        <taxon>Ascomycota</taxon>
        <taxon>Pezizomycotina</taxon>
        <taxon>Eurotiomycetes</taxon>
        <taxon>Chaetothyriomycetidae</taxon>
        <taxon>Chaetothyriales</taxon>
        <taxon>Herpotrichiellaceae</taxon>
        <taxon>Cladophialophora</taxon>
    </lineage>
</organism>
<dbReference type="PRINTS" id="PR00111">
    <property type="entry name" value="ABHYDROLASE"/>
</dbReference>
<dbReference type="InterPro" id="IPR000073">
    <property type="entry name" value="AB_hydrolase_1"/>
</dbReference>
<dbReference type="SUPFAM" id="SSF56529">
    <property type="entry name" value="FAH"/>
    <property type="match status" value="1"/>
</dbReference>
<dbReference type="InterPro" id="IPR036663">
    <property type="entry name" value="Fumarylacetoacetase_C_sf"/>
</dbReference>
<evidence type="ECO:0000256" key="2">
    <source>
        <dbReference type="ARBA" id="ARBA00022723"/>
    </source>
</evidence>
<feature type="domain" description="Fumarylacetoacetase-like C-terminal" evidence="4">
    <location>
        <begin position="90"/>
        <end position="301"/>
    </location>
</feature>
<proteinExistence type="inferred from homology"/>